<dbReference type="PANTHER" id="PTHR32024:SF1">
    <property type="entry name" value="KTR SYSTEM POTASSIUM UPTAKE PROTEIN B"/>
    <property type="match status" value="1"/>
</dbReference>
<evidence type="ECO:0000256" key="6">
    <source>
        <dbReference type="ARBA" id="ARBA00023065"/>
    </source>
</evidence>
<feature type="transmembrane region" description="Helical" evidence="8">
    <location>
        <begin position="289"/>
        <end position="309"/>
    </location>
</feature>
<evidence type="ECO:0000256" key="1">
    <source>
        <dbReference type="ARBA" id="ARBA00004651"/>
    </source>
</evidence>
<keyword evidence="5 8" id="KW-1133">Transmembrane helix</keyword>
<keyword evidence="6" id="KW-0406">Ion transport</keyword>
<dbReference type="Pfam" id="PF02386">
    <property type="entry name" value="TrkH"/>
    <property type="match status" value="1"/>
</dbReference>
<dbReference type="GO" id="GO:0030001">
    <property type="term" value="P:metal ion transport"/>
    <property type="evidence" value="ECO:0007669"/>
    <property type="project" value="UniProtKB-ARBA"/>
</dbReference>
<dbReference type="Proteomes" id="UP000011922">
    <property type="component" value="Unassembled WGS sequence"/>
</dbReference>
<reference evidence="9 10" key="1">
    <citation type="journal article" date="2013" name="Genome Announc.">
        <title>Draft Genome Sequence for Desulfovibrio africanus Strain PCS.</title>
        <authorList>
            <person name="Brown S.D."/>
            <person name="Utturkar S.M."/>
            <person name="Arkin A.P."/>
            <person name="Deutschbauer A.M."/>
            <person name="Elias D.A."/>
            <person name="Hazen T.C."/>
            <person name="Chakraborty R."/>
        </authorList>
    </citation>
    <scope>NUCLEOTIDE SEQUENCE [LARGE SCALE GENOMIC DNA]</scope>
    <source>
        <strain evidence="9 10">PCS</strain>
    </source>
</reference>
<feature type="transmembrane region" description="Helical" evidence="8">
    <location>
        <begin position="72"/>
        <end position="96"/>
    </location>
</feature>
<comment type="subcellular location">
    <subcellularLocation>
        <location evidence="1">Cell membrane</location>
        <topology evidence="1">Multi-pass membrane protein</topology>
    </subcellularLocation>
</comment>
<evidence type="ECO:0000256" key="4">
    <source>
        <dbReference type="ARBA" id="ARBA00022692"/>
    </source>
</evidence>
<dbReference type="PATRIC" id="fig|1262666.3.peg.258"/>
<dbReference type="RefSeq" id="WP_005983255.1">
    <property type="nucleotide sequence ID" value="NZ_AOSV01000003.1"/>
</dbReference>
<feature type="transmembrane region" description="Helical" evidence="8">
    <location>
        <begin position="123"/>
        <end position="144"/>
    </location>
</feature>
<keyword evidence="7 8" id="KW-0472">Membrane</keyword>
<evidence type="ECO:0000256" key="8">
    <source>
        <dbReference type="SAM" id="Phobius"/>
    </source>
</evidence>
<dbReference type="AlphaFoldDB" id="M5PX50"/>
<keyword evidence="3" id="KW-1003">Cell membrane</keyword>
<feature type="transmembrane region" description="Helical" evidence="8">
    <location>
        <begin position="412"/>
        <end position="432"/>
    </location>
</feature>
<keyword evidence="4 8" id="KW-0812">Transmembrane</keyword>
<dbReference type="OrthoDB" id="9810952at2"/>
<evidence type="ECO:0000256" key="3">
    <source>
        <dbReference type="ARBA" id="ARBA00022475"/>
    </source>
</evidence>
<feature type="transmembrane region" description="Helical" evidence="8">
    <location>
        <begin position="6"/>
        <end position="28"/>
    </location>
</feature>
<organism evidence="9 10">
    <name type="scientific">Desulfocurvibacter africanus PCS</name>
    <dbReference type="NCBI Taxonomy" id="1262666"/>
    <lineage>
        <taxon>Bacteria</taxon>
        <taxon>Pseudomonadati</taxon>
        <taxon>Thermodesulfobacteriota</taxon>
        <taxon>Desulfovibrionia</taxon>
        <taxon>Desulfovibrionales</taxon>
        <taxon>Desulfovibrionaceae</taxon>
        <taxon>Desulfocurvibacter</taxon>
    </lineage>
</organism>
<dbReference type="GO" id="GO:0005886">
    <property type="term" value="C:plasma membrane"/>
    <property type="evidence" value="ECO:0007669"/>
    <property type="project" value="UniProtKB-SubCell"/>
</dbReference>
<dbReference type="GO" id="GO:0008324">
    <property type="term" value="F:monoatomic cation transmembrane transporter activity"/>
    <property type="evidence" value="ECO:0007669"/>
    <property type="project" value="InterPro"/>
</dbReference>
<feature type="transmembrane region" description="Helical" evidence="8">
    <location>
        <begin position="182"/>
        <end position="203"/>
    </location>
</feature>
<name>M5PX50_DESAF</name>
<comment type="caution">
    <text evidence="9">The sequence shown here is derived from an EMBL/GenBank/DDBJ whole genome shotgun (WGS) entry which is preliminary data.</text>
</comment>
<protein>
    <submittedName>
        <fullName evidence="9">Trk-type K+ transport system, membrane component</fullName>
    </submittedName>
</protein>
<proteinExistence type="predicted"/>
<keyword evidence="2" id="KW-0813">Transport</keyword>
<feature type="transmembrane region" description="Helical" evidence="8">
    <location>
        <begin position="346"/>
        <end position="367"/>
    </location>
</feature>
<feature type="transmembrane region" description="Helical" evidence="8">
    <location>
        <begin position="40"/>
        <end position="60"/>
    </location>
</feature>
<evidence type="ECO:0000256" key="2">
    <source>
        <dbReference type="ARBA" id="ARBA00022448"/>
    </source>
</evidence>
<dbReference type="InterPro" id="IPR003445">
    <property type="entry name" value="Cat_transpt"/>
</dbReference>
<evidence type="ECO:0000256" key="7">
    <source>
        <dbReference type="ARBA" id="ARBA00023136"/>
    </source>
</evidence>
<accession>M5PX50</accession>
<gene>
    <name evidence="9" type="ORF">PCS_00259</name>
</gene>
<sequence>MFFKNLFSPFTLPIYFFGLAIAIGAILLNQPFSLAAGNISWIDALFTATSATCVTGLAVVDTGTAFSRVGQSIILALIQVGGLGIMTFASLFFYLWRRRVSLADRIAVGQNLLHNPAFHLGRFLTHMVLWTLIIEVSGALLLHLFDPEGFTPYSALFHSISAFCNAGFALHSDSLVRFQDNIGVNMVIMALIILGGLGFSVLVELEGFVHQRLARGGKSRLSWYTRIVLQTSLWLIFIGWIFIYITEFLGERSLLDPLSKILSSLFQSVTCRTAGFNTLDISQMTNASLLFMMMLMIIGGSPGSTAGGIKTTTFRTLLAFAISQIKDRRQTVIGKHAVDLATVNKALTLVIFAVTIISTSMLILTITEGGDTSHAQASGNIFMDILFETISAFATVGLSTGITPKLSTQGKIVISLLMFIGRIGPIVFLSALQSLREEPYYAWPERNMLIG</sequence>
<evidence type="ECO:0000313" key="9">
    <source>
        <dbReference type="EMBL" id="EMG38629.1"/>
    </source>
</evidence>
<dbReference type="EMBL" id="AOSV01000003">
    <property type="protein sequence ID" value="EMG38629.1"/>
    <property type="molecule type" value="Genomic_DNA"/>
</dbReference>
<dbReference type="PANTHER" id="PTHR32024">
    <property type="entry name" value="TRK SYSTEM POTASSIUM UPTAKE PROTEIN TRKG-RELATED"/>
    <property type="match status" value="1"/>
</dbReference>
<feature type="transmembrane region" description="Helical" evidence="8">
    <location>
        <begin position="379"/>
        <end position="400"/>
    </location>
</feature>
<evidence type="ECO:0000313" key="10">
    <source>
        <dbReference type="Proteomes" id="UP000011922"/>
    </source>
</evidence>
<feature type="transmembrane region" description="Helical" evidence="8">
    <location>
        <begin position="223"/>
        <end position="245"/>
    </location>
</feature>
<evidence type="ECO:0000256" key="5">
    <source>
        <dbReference type="ARBA" id="ARBA00022989"/>
    </source>
</evidence>